<feature type="region of interest" description="Disordered" evidence="1">
    <location>
        <begin position="14"/>
        <end position="38"/>
    </location>
</feature>
<sequence length="119" mass="12472">MHFVLLTAVRGSSKCAKSGMGSASRSLGQGSRSRTGGGGGAALVLPVSNLLSFNCNQSSQKKARNQRIVMVQWSISIDSFVSILINISVLKTIDGNVVSSIDISIAKTCKNPFNAIPFA</sequence>
<name>A0A8S9P4C2_BRACR</name>
<protein>
    <submittedName>
        <fullName evidence="2">Uncharacterized protein</fullName>
    </submittedName>
</protein>
<dbReference type="Proteomes" id="UP000712600">
    <property type="component" value="Unassembled WGS sequence"/>
</dbReference>
<gene>
    <name evidence="2" type="ORF">F2Q69_00006687</name>
</gene>
<evidence type="ECO:0000313" key="3">
    <source>
        <dbReference type="Proteomes" id="UP000712600"/>
    </source>
</evidence>
<comment type="caution">
    <text evidence="2">The sequence shown here is derived from an EMBL/GenBank/DDBJ whole genome shotgun (WGS) entry which is preliminary data.</text>
</comment>
<feature type="compositionally biased region" description="Low complexity" evidence="1">
    <location>
        <begin position="21"/>
        <end position="34"/>
    </location>
</feature>
<dbReference type="AlphaFoldDB" id="A0A8S9P4C2"/>
<organism evidence="2 3">
    <name type="scientific">Brassica cretica</name>
    <name type="common">Mustard</name>
    <dbReference type="NCBI Taxonomy" id="69181"/>
    <lineage>
        <taxon>Eukaryota</taxon>
        <taxon>Viridiplantae</taxon>
        <taxon>Streptophyta</taxon>
        <taxon>Embryophyta</taxon>
        <taxon>Tracheophyta</taxon>
        <taxon>Spermatophyta</taxon>
        <taxon>Magnoliopsida</taxon>
        <taxon>eudicotyledons</taxon>
        <taxon>Gunneridae</taxon>
        <taxon>Pentapetalae</taxon>
        <taxon>rosids</taxon>
        <taxon>malvids</taxon>
        <taxon>Brassicales</taxon>
        <taxon>Brassicaceae</taxon>
        <taxon>Brassiceae</taxon>
        <taxon>Brassica</taxon>
    </lineage>
</organism>
<accession>A0A8S9P4C2</accession>
<evidence type="ECO:0000313" key="2">
    <source>
        <dbReference type="EMBL" id="KAF3509081.1"/>
    </source>
</evidence>
<proteinExistence type="predicted"/>
<evidence type="ECO:0000256" key="1">
    <source>
        <dbReference type="SAM" id="MobiDB-lite"/>
    </source>
</evidence>
<dbReference type="EMBL" id="QGKX02001521">
    <property type="protein sequence ID" value="KAF3509081.1"/>
    <property type="molecule type" value="Genomic_DNA"/>
</dbReference>
<reference evidence="2" key="1">
    <citation type="submission" date="2019-12" db="EMBL/GenBank/DDBJ databases">
        <title>Genome sequencing and annotation of Brassica cretica.</title>
        <authorList>
            <person name="Studholme D.J."/>
            <person name="Sarris P."/>
        </authorList>
    </citation>
    <scope>NUCLEOTIDE SEQUENCE</scope>
    <source>
        <strain evidence="2">PFS-109/04</strain>
        <tissue evidence="2">Leaf</tissue>
    </source>
</reference>